<proteinExistence type="predicted"/>
<dbReference type="AlphaFoldDB" id="A0A9D1SW44"/>
<dbReference type="Proteomes" id="UP000886857">
    <property type="component" value="Unassembled WGS sequence"/>
</dbReference>
<sequence length="295" mass="32548">MKTYDLAVIGHVSLDYNIDCRDLLTVQVGGAVVYSSAAAHALGRSVVALTKLAPADEDRLSVFTLPREDIVCLPSSRSTSIENKYFTEDKEKRRCVCLSQGDPFTPADIPGDISAGIWQLGGLIYGDFAEGLTDELARRGDLAVDVQGYLRHSGGEGKEMFFENWADRKRVLPSVRYLKTDAAEAEILTGLSDRRDAAKALFDLGAREILITHNTEVLAYDGKEFFTCPIKARNLSGRTGRGDTTFAAYLAERMYGDIPSALLIATATVSYKMEKTGPFDKTRADVEEYIRRFYA</sequence>
<name>A0A9D1SW44_9FIRM</name>
<dbReference type="Gene3D" id="3.40.1190.20">
    <property type="match status" value="1"/>
</dbReference>
<accession>A0A9D1SW44</accession>
<protein>
    <submittedName>
        <fullName evidence="1">Ribokinase</fullName>
    </submittedName>
</protein>
<organism evidence="1 2">
    <name type="scientific">Candidatus Limadaptatus stercoripullorum</name>
    <dbReference type="NCBI Taxonomy" id="2840846"/>
    <lineage>
        <taxon>Bacteria</taxon>
        <taxon>Bacillati</taxon>
        <taxon>Bacillota</taxon>
        <taxon>Clostridia</taxon>
        <taxon>Eubacteriales</taxon>
        <taxon>Candidatus Limadaptatus</taxon>
    </lineage>
</organism>
<reference evidence="1" key="2">
    <citation type="journal article" date="2021" name="PeerJ">
        <title>Extensive microbial diversity within the chicken gut microbiome revealed by metagenomics and culture.</title>
        <authorList>
            <person name="Gilroy R."/>
            <person name="Ravi A."/>
            <person name="Getino M."/>
            <person name="Pursley I."/>
            <person name="Horton D.L."/>
            <person name="Alikhan N.F."/>
            <person name="Baker D."/>
            <person name="Gharbi K."/>
            <person name="Hall N."/>
            <person name="Watson M."/>
            <person name="Adriaenssens E.M."/>
            <person name="Foster-Nyarko E."/>
            <person name="Jarju S."/>
            <person name="Secka A."/>
            <person name="Antonio M."/>
            <person name="Oren A."/>
            <person name="Chaudhuri R.R."/>
            <person name="La Ragione R."/>
            <person name="Hildebrand F."/>
            <person name="Pallen M.J."/>
        </authorList>
    </citation>
    <scope>NUCLEOTIDE SEQUENCE</scope>
    <source>
        <strain evidence="1">10406</strain>
    </source>
</reference>
<dbReference type="EMBL" id="DVOE01000057">
    <property type="protein sequence ID" value="HIU98929.1"/>
    <property type="molecule type" value="Genomic_DNA"/>
</dbReference>
<evidence type="ECO:0000313" key="1">
    <source>
        <dbReference type="EMBL" id="HIU98929.1"/>
    </source>
</evidence>
<dbReference type="SUPFAM" id="SSF53613">
    <property type="entry name" value="Ribokinase-like"/>
    <property type="match status" value="1"/>
</dbReference>
<comment type="caution">
    <text evidence="1">The sequence shown here is derived from an EMBL/GenBank/DDBJ whole genome shotgun (WGS) entry which is preliminary data.</text>
</comment>
<dbReference type="InterPro" id="IPR029056">
    <property type="entry name" value="Ribokinase-like"/>
</dbReference>
<gene>
    <name evidence="1" type="ORF">IAC73_03700</name>
</gene>
<reference evidence="1" key="1">
    <citation type="submission" date="2020-10" db="EMBL/GenBank/DDBJ databases">
        <authorList>
            <person name="Gilroy R."/>
        </authorList>
    </citation>
    <scope>NUCLEOTIDE SEQUENCE</scope>
    <source>
        <strain evidence="1">10406</strain>
    </source>
</reference>
<evidence type="ECO:0000313" key="2">
    <source>
        <dbReference type="Proteomes" id="UP000886857"/>
    </source>
</evidence>